<name>A0A915IUR7_ROMCU</name>
<proteinExistence type="predicted"/>
<sequence length="60" mass="7282">MSQDFWSIEYLLDFCENPYQDSHEILLSLLELEYVPRLRNSEVLFHMPANYLKTTTNQER</sequence>
<reference evidence="2" key="1">
    <citation type="submission" date="2022-11" db="UniProtKB">
        <authorList>
            <consortium name="WormBaseParasite"/>
        </authorList>
    </citation>
    <scope>IDENTIFICATION</scope>
</reference>
<protein>
    <submittedName>
        <fullName evidence="2">Maturase K</fullName>
    </submittedName>
</protein>
<dbReference type="WBParaSite" id="nRc.2.0.1.t17571-RA">
    <property type="protein sequence ID" value="nRc.2.0.1.t17571-RA"/>
    <property type="gene ID" value="nRc.2.0.1.g17571"/>
</dbReference>
<dbReference type="AlphaFoldDB" id="A0A915IUR7"/>
<dbReference type="Proteomes" id="UP000887565">
    <property type="component" value="Unplaced"/>
</dbReference>
<accession>A0A915IUR7</accession>
<evidence type="ECO:0000313" key="2">
    <source>
        <dbReference type="WBParaSite" id="nRc.2.0.1.t17571-RA"/>
    </source>
</evidence>
<organism evidence="1 2">
    <name type="scientific">Romanomermis culicivorax</name>
    <name type="common">Nematode worm</name>
    <dbReference type="NCBI Taxonomy" id="13658"/>
    <lineage>
        <taxon>Eukaryota</taxon>
        <taxon>Metazoa</taxon>
        <taxon>Ecdysozoa</taxon>
        <taxon>Nematoda</taxon>
        <taxon>Enoplea</taxon>
        <taxon>Dorylaimia</taxon>
        <taxon>Mermithida</taxon>
        <taxon>Mermithoidea</taxon>
        <taxon>Mermithidae</taxon>
        <taxon>Romanomermis</taxon>
    </lineage>
</organism>
<keyword evidence="1" id="KW-1185">Reference proteome</keyword>
<evidence type="ECO:0000313" key="1">
    <source>
        <dbReference type="Proteomes" id="UP000887565"/>
    </source>
</evidence>